<keyword evidence="2" id="KW-0548">Nucleotidyltransferase</keyword>
<dbReference type="GO" id="GO:0016787">
    <property type="term" value="F:hydrolase activity"/>
    <property type="evidence" value="ECO:0007669"/>
    <property type="project" value="UniProtKB-KW"/>
</dbReference>
<evidence type="ECO:0000256" key="2">
    <source>
        <dbReference type="ARBA" id="ARBA00022695"/>
    </source>
</evidence>
<dbReference type="InterPro" id="IPR043128">
    <property type="entry name" value="Rev_trsase/Diguanyl_cyclase"/>
</dbReference>
<dbReference type="Gene3D" id="3.30.70.270">
    <property type="match status" value="2"/>
</dbReference>
<organism evidence="9 10">
    <name type="scientific">Elysia crispata</name>
    <name type="common">lettuce slug</name>
    <dbReference type="NCBI Taxonomy" id="231223"/>
    <lineage>
        <taxon>Eukaryota</taxon>
        <taxon>Metazoa</taxon>
        <taxon>Spiralia</taxon>
        <taxon>Lophotrochozoa</taxon>
        <taxon>Mollusca</taxon>
        <taxon>Gastropoda</taxon>
        <taxon>Heterobranchia</taxon>
        <taxon>Euthyneura</taxon>
        <taxon>Panpulmonata</taxon>
        <taxon>Sacoglossa</taxon>
        <taxon>Placobranchoidea</taxon>
        <taxon>Plakobranchidae</taxon>
        <taxon>Elysia</taxon>
    </lineage>
</organism>
<dbReference type="GO" id="GO:0003964">
    <property type="term" value="F:RNA-directed DNA polymerase activity"/>
    <property type="evidence" value="ECO:0007669"/>
    <property type="project" value="UniProtKB-KW"/>
</dbReference>
<gene>
    <name evidence="9" type="ORF">RRG08_051132</name>
</gene>
<evidence type="ECO:0000259" key="7">
    <source>
        <dbReference type="Pfam" id="PF00078"/>
    </source>
</evidence>
<keyword evidence="3" id="KW-0540">Nuclease</keyword>
<feature type="domain" description="Reverse transcriptase RNase H-like" evidence="8">
    <location>
        <begin position="170"/>
        <end position="273"/>
    </location>
</feature>
<evidence type="ECO:0000259" key="8">
    <source>
        <dbReference type="Pfam" id="PF17917"/>
    </source>
</evidence>
<name>A0AAE1EBH6_9GAST</name>
<evidence type="ECO:0000256" key="1">
    <source>
        <dbReference type="ARBA" id="ARBA00022679"/>
    </source>
</evidence>
<dbReference type="InterPro" id="IPR041373">
    <property type="entry name" value="RT_RNaseH"/>
</dbReference>
<dbReference type="Pfam" id="PF17917">
    <property type="entry name" value="RT_RNaseH"/>
    <property type="match status" value="1"/>
</dbReference>
<dbReference type="InterPro" id="IPR043502">
    <property type="entry name" value="DNA/RNA_pol_sf"/>
</dbReference>
<evidence type="ECO:0000313" key="10">
    <source>
        <dbReference type="Proteomes" id="UP001283361"/>
    </source>
</evidence>
<evidence type="ECO:0000256" key="5">
    <source>
        <dbReference type="ARBA" id="ARBA00022801"/>
    </source>
</evidence>
<dbReference type="CDD" id="cd09274">
    <property type="entry name" value="RNase_HI_RT_Ty3"/>
    <property type="match status" value="1"/>
</dbReference>
<keyword evidence="4" id="KW-0255">Endonuclease</keyword>
<dbReference type="PANTHER" id="PTHR37984">
    <property type="entry name" value="PROTEIN CBG26694"/>
    <property type="match status" value="1"/>
</dbReference>
<dbReference type="Gene3D" id="3.10.20.370">
    <property type="match status" value="1"/>
</dbReference>
<protein>
    <recommendedName>
        <fullName evidence="11">Reverse transcriptase domain-containing protein</fullName>
    </recommendedName>
</protein>
<dbReference type="SUPFAM" id="SSF56672">
    <property type="entry name" value="DNA/RNA polymerases"/>
    <property type="match status" value="1"/>
</dbReference>
<dbReference type="FunFam" id="3.10.20.370:FF:000001">
    <property type="entry name" value="Retrovirus-related Pol polyprotein from transposon 17.6-like protein"/>
    <property type="match status" value="1"/>
</dbReference>
<dbReference type="InterPro" id="IPR050951">
    <property type="entry name" value="Retrovirus_Pol_polyprotein"/>
</dbReference>
<dbReference type="Proteomes" id="UP001283361">
    <property type="component" value="Unassembled WGS sequence"/>
</dbReference>
<dbReference type="EMBL" id="JAWDGP010000394">
    <property type="protein sequence ID" value="KAK3800897.1"/>
    <property type="molecule type" value="Genomic_DNA"/>
</dbReference>
<keyword evidence="10" id="KW-1185">Reference proteome</keyword>
<evidence type="ECO:0000256" key="3">
    <source>
        <dbReference type="ARBA" id="ARBA00022722"/>
    </source>
</evidence>
<evidence type="ECO:0008006" key="11">
    <source>
        <dbReference type="Google" id="ProtNLM"/>
    </source>
</evidence>
<dbReference type="PANTHER" id="PTHR37984:SF5">
    <property type="entry name" value="PROTEIN NYNRIN-LIKE"/>
    <property type="match status" value="1"/>
</dbReference>
<reference evidence="9" key="1">
    <citation type="journal article" date="2023" name="G3 (Bethesda)">
        <title>A reference genome for the long-term kleptoplast-retaining sea slug Elysia crispata morphotype clarki.</title>
        <authorList>
            <person name="Eastman K.E."/>
            <person name="Pendleton A.L."/>
            <person name="Shaikh M.A."/>
            <person name="Suttiyut T."/>
            <person name="Ogas R."/>
            <person name="Tomko P."/>
            <person name="Gavelis G."/>
            <person name="Widhalm J.R."/>
            <person name="Wisecaver J.H."/>
        </authorList>
    </citation>
    <scope>NUCLEOTIDE SEQUENCE</scope>
    <source>
        <strain evidence="9">ECLA1</strain>
    </source>
</reference>
<dbReference type="FunFam" id="3.30.70.270:FF:000020">
    <property type="entry name" value="Transposon Tf2-6 polyprotein-like Protein"/>
    <property type="match status" value="1"/>
</dbReference>
<proteinExistence type="predicted"/>
<dbReference type="GO" id="GO:0004519">
    <property type="term" value="F:endonuclease activity"/>
    <property type="evidence" value="ECO:0007669"/>
    <property type="project" value="UniProtKB-KW"/>
</dbReference>
<keyword evidence="5" id="KW-0378">Hydrolase</keyword>
<evidence type="ECO:0000256" key="4">
    <source>
        <dbReference type="ARBA" id="ARBA00022759"/>
    </source>
</evidence>
<evidence type="ECO:0000313" key="9">
    <source>
        <dbReference type="EMBL" id="KAK3800897.1"/>
    </source>
</evidence>
<comment type="caution">
    <text evidence="9">The sequence shown here is derived from an EMBL/GenBank/DDBJ whole genome shotgun (WGS) entry which is preliminary data.</text>
</comment>
<dbReference type="Pfam" id="PF00078">
    <property type="entry name" value="RVT_1"/>
    <property type="match status" value="1"/>
</dbReference>
<keyword evidence="1" id="KW-0808">Transferase</keyword>
<evidence type="ECO:0000256" key="6">
    <source>
        <dbReference type="ARBA" id="ARBA00022918"/>
    </source>
</evidence>
<sequence>MPFGMVNSGMTMTRAVRRLLEGMDNVVDYIYDLLVHTKTWEEHLQVLEELFKRLKAVNLVAIPTKCELGATQVDFLGHRLGRGTVRLQDCNVEKVKDAPRPTTKKEIRSFLGFVGYYQPFIPNFAAIASPLSDLTRKGQPNKIVWGEPQERAYAALKKAVISKPILMLPDFNKEFVLRTDASDIGLGATLLQNRDGHIFPLAYASRKLLDREKRYSVMERECLGIVWGIKKFTWYLYGKQFTLQTDHRPLEFLKVSKFDNPRIMRWVLALQSFVFRAEHIKGKENVGADFLSRVLA</sequence>
<feature type="domain" description="Reverse transcriptase" evidence="7">
    <location>
        <begin position="1"/>
        <end position="80"/>
    </location>
</feature>
<dbReference type="AlphaFoldDB" id="A0AAE1EBH6"/>
<accession>A0AAE1EBH6</accession>
<keyword evidence="6" id="KW-0695">RNA-directed DNA polymerase</keyword>
<dbReference type="InterPro" id="IPR000477">
    <property type="entry name" value="RT_dom"/>
</dbReference>